<keyword evidence="4" id="KW-0498">Mitosis</keyword>
<evidence type="ECO:0000256" key="4">
    <source>
        <dbReference type="ARBA" id="ARBA00022776"/>
    </source>
</evidence>
<reference evidence="7" key="2">
    <citation type="submission" date="2015-02" db="UniProtKB">
        <authorList>
            <consortium name="EnsemblMetazoa"/>
        </authorList>
    </citation>
    <scope>IDENTIFICATION</scope>
</reference>
<dbReference type="PANTHER" id="PTHR14728:SF2">
    <property type="entry name" value="PROTEIN AURORA BOREALIS"/>
    <property type="match status" value="1"/>
</dbReference>
<dbReference type="GO" id="GO:0060236">
    <property type="term" value="P:regulation of mitotic spindle organization"/>
    <property type="evidence" value="ECO:0007669"/>
    <property type="project" value="TreeGrafter"/>
</dbReference>
<name>T1IH25_STRMM</name>
<dbReference type="PRINTS" id="PR02038">
    <property type="entry name" value="AURORABORA"/>
</dbReference>
<dbReference type="OMA" id="LMSSAWT"/>
<evidence type="ECO:0000256" key="1">
    <source>
        <dbReference type="ARBA" id="ARBA00010963"/>
    </source>
</evidence>
<feature type="compositionally biased region" description="Polar residues" evidence="6">
    <location>
        <begin position="338"/>
        <end position="354"/>
    </location>
</feature>
<dbReference type="GO" id="GO:0019901">
    <property type="term" value="F:protein kinase binding"/>
    <property type="evidence" value="ECO:0007669"/>
    <property type="project" value="TreeGrafter"/>
</dbReference>
<feature type="region of interest" description="Disordered" evidence="6">
    <location>
        <begin position="246"/>
        <end position="276"/>
    </location>
</feature>
<feature type="compositionally biased region" description="Low complexity" evidence="6">
    <location>
        <begin position="253"/>
        <end position="263"/>
    </location>
</feature>
<evidence type="ECO:0000256" key="6">
    <source>
        <dbReference type="SAM" id="MobiDB-lite"/>
    </source>
</evidence>
<keyword evidence="8" id="KW-1185">Reference proteome</keyword>
<organism evidence="7 8">
    <name type="scientific">Strigamia maritima</name>
    <name type="common">European centipede</name>
    <name type="synonym">Geophilus maritimus</name>
    <dbReference type="NCBI Taxonomy" id="126957"/>
    <lineage>
        <taxon>Eukaryota</taxon>
        <taxon>Metazoa</taxon>
        <taxon>Ecdysozoa</taxon>
        <taxon>Arthropoda</taxon>
        <taxon>Myriapoda</taxon>
        <taxon>Chilopoda</taxon>
        <taxon>Pleurostigmophora</taxon>
        <taxon>Geophilomorpha</taxon>
        <taxon>Linotaeniidae</taxon>
        <taxon>Strigamia</taxon>
    </lineage>
</organism>
<feature type="compositionally biased region" description="Low complexity" evidence="6">
    <location>
        <begin position="370"/>
        <end position="380"/>
    </location>
</feature>
<dbReference type="EMBL" id="JH429682">
    <property type="status" value="NOT_ANNOTATED_CDS"/>
    <property type="molecule type" value="Genomic_DNA"/>
</dbReference>
<feature type="compositionally biased region" description="Basic and acidic residues" evidence="6">
    <location>
        <begin position="356"/>
        <end position="365"/>
    </location>
</feature>
<evidence type="ECO:0000313" key="7">
    <source>
        <dbReference type="EnsemblMetazoa" id="SMAR000129-PA"/>
    </source>
</evidence>
<keyword evidence="5" id="KW-0131">Cell cycle</keyword>
<dbReference type="GO" id="GO:0005634">
    <property type="term" value="C:nucleus"/>
    <property type="evidence" value="ECO:0007669"/>
    <property type="project" value="TreeGrafter"/>
</dbReference>
<feature type="compositionally biased region" description="Polar residues" evidence="6">
    <location>
        <begin position="381"/>
        <end position="393"/>
    </location>
</feature>
<dbReference type="PhylomeDB" id="T1IH25"/>
<dbReference type="Pfam" id="PF15280">
    <property type="entry name" value="BORA_N"/>
    <property type="match status" value="1"/>
</dbReference>
<evidence type="ECO:0000256" key="2">
    <source>
        <dbReference type="ARBA" id="ARBA00020055"/>
    </source>
</evidence>
<evidence type="ECO:0000313" key="8">
    <source>
        <dbReference type="Proteomes" id="UP000014500"/>
    </source>
</evidence>
<reference evidence="8" key="1">
    <citation type="submission" date="2011-05" db="EMBL/GenBank/DDBJ databases">
        <authorList>
            <person name="Richards S.R."/>
            <person name="Qu J."/>
            <person name="Jiang H."/>
            <person name="Jhangiani S.N."/>
            <person name="Agravi P."/>
            <person name="Goodspeed R."/>
            <person name="Gross S."/>
            <person name="Mandapat C."/>
            <person name="Jackson L."/>
            <person name="Mathew T."/>
            <person name="Pu L."/>
            <person name="Thornton R."/>
            <person name="Saada N."/>
            <person name="Wilczek-Boney K.B."/>
            <person name="Lee S."/>
            <person name="Kovar C."/>
            <person name="Wu Y."/>
            <person name="Scherer S.E."/>
            <person name="Worley K.C."/>
            <person name="Muzny D.M."/>
            <person name="Gibbs R."/>
        </authorList>
    </citation>
    <scope>NUCLEOTIDE SEQUENCE</scope>
    <source>
        <strain evidence="8">Brora</strain>
    </source>
</reference>
<evidence type="ECO:0000256" key="5">
    <source>
        <dbReference type="ARBA" id="ARBA00023306"/>
    </source>
</evidence>
<evidence type="ECO:0000256" key="3">
    <source>
        <dbReference type="ARBA" id="ARBA00022618"/>
    </source>
</evidence>
<proteinExistence type="inferred from homology"/>
<dbReference type="GO" id="GO:0005737">
    <property type="term" value="C:cytoplasm"/>
    <property type="evidence" value="ECO:0007669"/>
    <property type="project" value="TreeGrafter"/>
</dbReference>
<dbReference type="STRING" id="126957.T1IH25"/>
<dbReference type="Proteomes" id="UP000014500">
    <property type="component" value="Unassembled WGS sequence"/>
</dbReference>
<comment type="similarity">
    <text evidence="1">Belongs to the BORA family.</text>
</comment>
<dbReference type="EnsemblMetazoa" id="SMAR000129-RA">
    <property type="protein sequence ID" value="SMAR000129-PA"/>
    <property type="gene ID" value="SMAR000129"/>
</dbReference>
<dbReference type="GO" id="GO:0051301">
    <property type="term" value="P:cell division"/>
    <property type="evidence" value="ECO:0007669"/>
    <property type="project" value="UniProtKB-KW"/>
</dbReference>
<feature type="region of interest" description="Disordered" evidence="6">
    <location>
        <begin position="330"/>
        <end position="393"/>
    </location>
</feature>
<dbReference type="eggNOG" id="ENOG502S85H">
    <property type="taxonomic scope" value="Eukaryota"/>
</dbReference>
<dbReference type="InterPro" id="IPR023252">
    <property type="entry name" value="Aurora_borealis_protein"/>
</dbReference>
<protein>
    <recommendedName>
        <fullName evidence="2">Protein aurora borealis</fullName>
    </recommendedName>
</protein>
<dbReference type="AlphaFoldDB" id="T1IH25"/>
<accession>T1IH25</accession>
<dbReference type="GO" id="GO:0007088">
    <property type="term" value="P:regulation of mitotic nuclear division"/>
    <property type="evidence" value="ECO:0007669"/>
    <property type="project" value="TreeGrafter"/>
</dbReference>
<sequence length="393" mass="43751">MKTTTKDCGMGSAMKTAVCQGIPGLGMSKRDAEMCSNKNNNVKTKDEMTPLKGILSNPFEIGLHERLQQPSFSPSCFNHVLTEDGVEGPFRWSIDQMANLHPAEIDDVTCLQQREPLRIDSEYEEKAQEAINSFFSQNFIVPSPWLDDSRPVLRKTSCASSEGCCYGLLDFERFLVDFGKLFLLKPTPPKISQDASTQTILTLPINFDLHKHLGEYFTHLEVSVQPEEDNSLIASTLRRKLFTQDDSPFENQSSNSSAHFSSSPVPATGDLKRTSISPLRPIMSPIISPIQSSGGYDLNTSHDSSKCESAESMFMSFVCQNAALEIDSQDSRKDFKTNDPTQNSNQDTGYQTYDTDPIKTPKNELRMSWTPTTSSTPTTTKAQYSQLGMSIDE</sequence>
<dbReference type="HOGENOM" id="CLU_702699_0_0_1"/>
<dbReference type="PANTHER" id="PTHR14728">
    <property type="entry name" value="PROTEIN AURORA BOREALIS"/>
    <property type="match status" value="1"/>
</dbReference>
<keyword evidence="3" id="KW-0132">Cell division</keyword>